<comment type="subcellular location">
    <subcellularLocation>
        <location evidence="1">Membrane</location>
        <topology evidence="1">Single-pass membrane protein</topology>
    </subcellularLocation>
</comment>
<evidence type="ECO:0000256" key="4">
    <source>
        <dbReference type="ARBA" id="ARBA00022968"/>
    </source>
</evidence>
<gene>
    <name evidence="10" type="ORF">T459_29421</name>
</gene>
<evidence type="ECO:0000256" key="1">
    <source>
        <dbReference type="ARBA" id="ARBA00004167"/>
    </source>
</evidence>
<dbReference type="Pfam" id="PF13839">
    <property type="entry name" value="PC-Esterase"/>
    <property type="match status" value="1"/>
</dbReference>
<dbReference type="OMA" id="KIGLSTW"/>
<feature type="chain" id="PRO_5013968854" evidence="7">
    <location>
        <begin position="26"/>
        <end position="351"/>
    </location>
</feature>
<reference evidence="10 11" key="1">
    <citation type="journal article" date="2014" name="Nat. Genet.">
        <title>Genome sequence of the hot pepper provides insights into the evolution of pungency in Capsicum species.</title>
        <authorList>
            <person name="Kim S."/>
            <person name="Park M."/>
            <person name="Yeom S.I."/>
            <person name="Kim Y.M."/>
            <person name="Lee J.M."/>
            <person name="Lee H.A."/>
            <person name="Seo E."/>
            <person name="Choi J."/>
            <person name="Cheong K."/>
            <person name="Kim K.T."/>
            <person name="Jung K."/>
            <person name="Lee G.W."/>
            <person name="Oh S.K."/>
            <person name="Bae C."/>
            <person name="Kim S.B."/>
            <person name="Lee H.Y."/>
            <person name="Kim S.Y."/>
            <person name="Kim M.S."/>
            <person name="Kang B.C."/>
            <person name="Jo Y.D."/>
            <person name="Yang H.B."/>
            <person name="Jeong H.J."/>
            <person name="Kang W.H."/>
            <person name="Kwon J.K."/>
            <person name="Shin C."/>
            <person name="Lim J.Y."/>
            <person name="Park J.H."/>
            <person name="Huh J.H."/>
            <person name="Kim J.S."/>
            <person name="Kim B.D."/>
            <person name="Cohen O."/>
            <person name="Paran I."/>
            <person name="Suh M.C."/>
            <person name="Lee S.B."/>
            <person name="Kim Y.K."/>
            <person name="Shin Y."/>
            <person name="Noh S.J."/>
            <person name="Park J."/>
            <person name="Seo Y.S."/>
            <person name="Kwon S.Y."/>
            <person name="Kim H.A."/>
            <person name="Park J.M."/>
            <person name="Kim H.J."/>
            <person name="Choi S.B."/>
            <person name="Bosland P.W."/>
            <person name="Reeves G."/>
            <person name="Jo S.H."/>
            <person name="Lee B.W."/>
            <person name="Cho H.T."/>
            <person name="Choi H.S."/>
            <person name="Lee M.S."/>
            <person name="Yu Y."/>
            <person name="Do Choi Y."/>
            <person name="Park B.S."/>
            <person name="van Deynze A."/>
            <person name="Ashrafi H."/>
            <person name="Hill T."/>
            <person name="Kim W.T."/>
            <person name="Pai H.S."/>
            <person name="Ahn H.K."/>
            <person name="Yeam I."/>
            <person name="Giovannoni J.J."/>
            <person name="Rose J.K."/>
            <person name="Sorensen I."/>
            <person name="Lee S.J."/>
            <person name="Kim R.W."/>
            <person name="Choi I.Y."/>
            <person name="Choi B.S."/>
            <person name="Lim J.S."/>
            <person name="Lee Y.H."/>
            <person name="Choi D."/>
        </authorList>
    </citation>
    <scope>NUCLEOTIDE SEQUENCE [LARGE SCALE GENOMIC DNA]</scope>
    <source>
        <strain evidence="11">cv. CM334</strain>
    </source>
</reference>
<keyword evidence="3" id="KW-0812">Transmembrane</keyword>
<keyword evidence="6" id="KW-0472">Membrane</keyword>
<dbReference type="GO" id="GO:0005794">
    <property type="term" value="C:Golgi apparatus"/>
    <property type="evidence" value="ECO:0000318"/>
    <property type="project" value="GO_Central"/>
</dbReference>
<feature type="signal peptide" evidence="7">
    <location>
        <begin position="1"/>
        <end position="25"/>
    </location>
</feature>
<reference evidence="10 11" key="2">
    <citation type="journal article" date="2017" name="Genome Biol.">
        <title>New reference genome sequences of hot pepper reveal the massive evolution of plant disease-resistance genes by retroduplication.</title>
        <authorList>
            <person name="Kim S."/>
            <person name="Park J."/>
            <person name="Yeom S.I."/>
            <person name="Kim Y.M."/>
            <person name="Seo E."/>
            <person name="Kim K.T."/>
            <person name="Kim M.S."/>
            <person name="Lee J.M."/>
            <person name="Cheong K."/>
            <person name="Shin H.S."/>
            <person name="Kim S.B."/>
            <person name="Han K."/>
            <person name="Lee J."/>
            <person name="Park M."/>
            <person name="Lee H.A."/>
            <person name="Lee H.Y."/>
            <person name="Lee Y."/>
            <person name="Oh S."/>
            <person name="Lee J.H."/>
            <person name="Choi E."/>
            <person name="Choi E."/>
            <person name="Lee S.E."/>
            <person name="Jeon J."/>
            <person name="Kim H."/>
            <person name="Choi G."/>
            <person name="Song H."/>
            <person name="Lee J."/>
            <person name="Lee S.C."/>
            <person name="Kwon J.K."/>
            <person name="Lee H.Y."/>
            <person name="Koo N."/>
            <person name="Hong Y."/>
            <person name="Kim R.W."/>
            <person name="Kang W.H."/>
            <person name="Huh J.H."/>
            <person name="Kang B.C."/>
            <person name="Yang T.J."/>
            <person name="Lee Y.H."/>
            <person name="Bennetzen J.L."/>
            <person name="Choi D."/>
        </authorList>
    </citation>
    <scope>NUCLEOTIDE SEQUENCE [LARGE SCALE GENOMIC DNA]</scope>
    <source>
        <strain evidence="11">cv. CM334</strain>
    </source>
</reference>
<organism evidence="10 11">
    <name type="scientific">Capsicum annuum</name>
    <name type="common">Capsicum pepper</name>
    <dbReference type="NCBI Taxonomy" id="4072"/>
    <lineage>
        <taxon>Eukaryota</taxon>
        <taxon>Viridiplantae</taxon>
        <taxon>Streptophyta</taxon>
        <taxon>Embryophyta</taxon>
        <taxon>Tracheophyta</taxon>
        <taxon>Spermatophyta</taxon>
        <taxon>Magnoliopsida</taxon>
        <taxon>eudicotyledons</taxon>
        <taxon>Gunneridae</taxon>
        <taxon>Pentapetalae</taxon>
        <taxon>asterids</taxon>
        <taxon>lamiids</taxon>
        <taxon>Solanales</taxon>
        <taxon>Solanaceae</taxon>
        <taxon>Solanoideae</taxon>
        <taxon>Capsiceae</taxon>
        <taxon>Capsicum</taxon>
    </lineage>
</organism>
<feature type="domain" description="Trichome birefringence-like N-terminal" evidence="9">
    <location>
        <begin position="31"/>
        <end position="84"/>
    </location>
</feature>
<dbReference type="Proteomes" id="UP000222542">
    <property type="component" value="Unassembled WGS sequence"/>
</dbReference>
<evidence type="ECO:0000256" key="2">
    <source>
        <dbReference type="ARBA" id="ARBA00007727"/>
    </source>
</evidence>
<keyword evidence="4" id="KW-0735">Signal-anchor</keyword>
<feature type="domain" description="Trichome birefringence-like C-terminal" evidence="8">
    <location>
        <begin position="85"/>
        <end position="347"/>
    </location>
</feature>
<comment type="similarity">
    <text evidence="2">Belongs to the PC-esterase family. TBL subfamily.</text>
</comment>
<evidence type="ECO:0000259" key="9">
    <source>
        <dbReference type="Pfam" id="PF14416"/>
    </source>
</evidence>
<evidence type="ECO:0000256" key="5">
    <source>
        <dbReference type="ARBA" id="ARBA00022989"/>
    </source>
</evidence>
<evidence type="ECO:0000256" key="6">
    <source>
        <dbReference type="ARBA" id="ARBA00023136"/>
    </source>
</evidence>
<dbReference type="PANTHER" id="PTHR32285">
    <property type="entry name" value="PROTEIN TRICHOME BIREFRINGENCE-LIKE 9-RELATED"/>
    <property type="match status" value="1"/>
</dbReference>
<dbReference type="InterPro" id="IPR026057">
    <property type="entry name" value="TBL_C"/>
</dbReference>
<comment type="caution">
    <text evidence="10">The sequence shown here is derived from an EMBL/GenBank/DDBJ whole genome shotgun (WGS) entry which is preliminary data.</text>
</comment>
<keyword evidence="7" id="KW-0732">Signal</keyword>
<evidence type="ECO:0000259" key="8">
    <source>
        <dbReference type="Pfam" id="PF13839"/>
    </source>
</evidence>
<keyword evidence="5" id="KW-1133">Transmembrane helix</keyword>
<keyword evidence="11" id="KW-1185">Reference proteome</keyword>
<proteinExistence type="inferred from homology"/>
<sequence length="351" mass="39894">METTIFLYIHFLLLSISCFIHKSNGLNSTLENCNLFEGSWIIDESYPPYDSLSCPFLRDDFNCLKNGRPDEFYLKYRWQPTACNLPRFDGKVFLEKMKGKRLLFVGDSLGNNQWESLACLLHAAVPTSKYIYDKGGIITLKFQEYGVSLEYLKNPFLVDVSHDKDGRILTLDSITRTSIWTKTDVLIFNSYHWWNHTGTLQGWDYLEVGGKRFKDMDRMKAYKIGLTTWANWIDSNIDPTKTRVFFQGIPALHFAGVDWGEPKEKNCNGQTKPLGGSTFLGESYPGQPVIKAVLSSMNKSVILLDITLLTALRKDGHPSIYGTSGQLDCSHWCVAGVPDTWNSLLYTSLIS</sequence>
<dbReference type="InterPro" id="IPR029962">
    <property type="entry name" value="TBL"/>
</dbReference>
<dbReference type="PANTHER" id="PTHR32285:SF30">
    <property type="entry name" value="PROTEIN TRICHOME BIREFRINGENCE-LIKE 42"/>
    <property type="match status" value="1"/>
</dbReference>
<dbReference type="GO" id="GO:0016413">
    <property type="term" value="F:O-acetyltransferase activity"/>
    <property type="evidence" value="ECO:0000318"/>
    <property type="project" value="GO_Central"/>
</dbReference>
<dbReference type="EMBL" id="AYRZ02000012">
    <property type="protein sequence ID" value="PHT64996.1"/>
    <property type="molecule type" value="Genomic_DNA"/>
</dbReference>
<dbReference type="SMR" id="A0A2G2Y5F8"/>
<name>A0A2G2Y5F8_CAPAN</name>
<accession>A0A2G2Y5F8</accession>
<evidence type="ECO:0000313" key="11">
    <source>
        <dbReference type="Proteomes" id="UP000222542"/>
    </source>
</evidence>
<dbReference type="Pfam" id="PF14416">
    <property type="entry name" value="PMR5N"/>
    <property type="match status" value="1"/>
</dbReference>
<evidence type="ECO:0000313" key="10">
    <source>
        <dbReference type="EMBL" id="PHT64996.1"/>
    </source>
</evidence>
<dbReference type="AlphaFoldDB" id="A0A2G2Y5F8"/>
<evidence type="ECO:0000256" key="7">
    <source>
        <dbReference type="SAM" id="SignalP"/>
    </source>
</evidence>
<dbReference type="Gramene" id="PHT64996">
    <property type="protein sequence ID" value="PHT64996"/>
    <property type="gene ID" value="T459_29421"/>
</dbReference>
<evidence type="ECO:0000256" key="3">
    <source>
        <dbReference type="ARBA" id="ARBA00022692"/>
    </source>
</evidence>
<dbReference type="InterPro" id="IPR025846">
    <property type="entry name" value="TBL_N"/>
</dbReference>
<protein>
    <submittedName>
        <fullName evidence="10">Protein trichome birefringence-like 42</fullName>
    </submittedName>
</protein>
<dbReference type="GO" id="GO:0016020">
    <property type="term" value="C:membrane"/>
    <property type="evidence" value="ECO:0007669"/>
    <property type="project" value="UniProtKB-SubCell"/>
</dbReference>